<evidence type="ECO:0000256" key="7">
    <source>
        <dbReference type="PIRNR" id="PIRNR000296"/>
    </source>
</evidence>
<feature type="domain" description="Catalase core" evidence="10">
    <location>
        <begin position="23"/>
        <end position="352"/>
    </location>
</feature>
<dbReference type="SUPFAM" id="SSF56634">
    <property type="entry name" value="Heme-dependent catalase-like"/>
    <property type="match status" value="1"/>
</dbReference>
<dbReference type="CDD" id="cd08153">
    <property type="entry name" value="srpA_like"/>
    <property type="match status" value="1"/>
</dbReference>
<dbReference type="PIRSF" id="PIRSF000296">
    <property type="entry name" value="SrpA"/>
    <property type="match status" value="1"/>
</dbReference>
<comment type="function">
    <text evidence="7">Has an organic peroxide-dependent peroxidase activity.</text>
</comment>
<evidence type="ECO:0000259" key="10">
    <source>
        <dbReference type="SMART" id="SM01060"/>
    </source>
</evidence>
<evidence type="ECO:0000256" key="9">
    <source>
        <dbReference type="PIRSR" id="PIRSR000296-2"/>
    </source>
</evidence>
<evidence type="ECO:0000256" key="6">
    <source>
        <dbReference type="ARBA" id="ARBA00023004"/>
    </source>
</evidence>
<dbReference type="GO" id="GO:0005737">
    <property type="term" value="C:cytoplasm"/>
    <property type="evidence" value="ECO:0007669"/>
    <property type="project" value="TreeGrafter"/>
</dbReference>
<name>A0A562I0J3_9GAMM</name>
<dbReference type="PANTHER" id="PTHR11465:SF9">
    <property type="entry name" value="CATALASE"/>
    <property type="match status" value="1"/>
</dbReference>
<evidence type="ECO:0000256" key="3">
    <source>
        <dbReference type="ARBA" id="ARBA00022617"/>
    </source>
</evidence>
<dbReference type="InterPro" id="IPR024168">
    <property type="entry name" value="Catalase_SrpA-type_pred"/>
</dbReference>
<proteinExistence type="inferred from homology"/>
<evidence type="ECO:0000256" key="1">
    <source>
        <dbReference type="ARBA" id="ARBA00005329"/>
    </source>
</evidence>
<dbReference type="InterPro" id="IPR018028">
    <property type="entry name" value="Catalase"/>
</dbReference>
<dbReference type="Proteomes" id="UP000319627">
    <property type="component" value="Unassembled WGS sequence"/>
</dbReference>
<protein>
    <recommendedName>
        <fullName evidence="7">Catalase-related peroxidase</fullName>
        <ecNumber evidence="7">1.11.1.-</ecNumber>
    </recommendedName>
</protein>
<evidence type="ECO:0000256" key="4">
    <source>
        <dbReference type="ARBA" id="ARBA00022723"/>
    </source>
</evidence>
<dbReference type="GO" id="GO:0042542">
    <property type="term" value="P:response to hydrogen peroxide"/>
    <property type="evidence" value="ECO:0007669"/>
    <property type="project" value="TreeGrafter"/>
</dbReference>
<evidence type="ECO:0000313" key="11">
    <source>
        <dbReference type="EMBL" id="TWH64155.1"/>
    </source>
</evidence>
<dbReference type="InterPro" id="IPR020835">
    <property type="entry name" value="Catalase_sf"/>
</dbReference>
<comment type="caution">
    <text evidence="11">The sequence shown here is derived from an EMBL/GenBank/DDBJ whole genome shotgun (WGS) entry which is preliminary data.</text>
</comment>
<keyword evidence="4 7" id="KW-0479">Metal-binding</keyword>
<dbReference type="RefSeq" id="WP_144572712.1">
    <property type="nucleotide sequence ID" value="NZ_VLKG01000012.1"/>
</dbReference>
<keyword evidence="2 7" id="KW-0575">Peroxidase</keyword>
<dbReference type="Pfam" id="PF00199">
    <property type="entry name" value="Catalase"/>
    <property type="match status" value="1"/>
</dbReference>
<keyword evidence="3 7" id="KW-0349">Heme</keyword>
<dbReference type="PANTHER" id="PTHR11465">
    <property type="entry name" value="CATALASE"/>
    <property type="match status" value="1"/>
</dbReference>
<evidence type="ECO:0000256" key="2">
    <source>
        <dbReference type="ARBA" id="ARBA00022559"/>
    </source>
</evidence>
<keyword evidence="6 7" id="KW-0408">Iron</keyword>
<keyword evidence="5 7" id="KW-0560">Oxidoreductase</keyword>
<comment type="similarity">
    <text evidence="1 7">Belongs to the catalase family.</text>
</comment>
<sequence>MQTSLTPRARAGRYLGIGALLGSTALALVWAAHGFNSSQASPQQITDQFERNAGFQPGFRRNHSKGLCVTGYFEAQGEASIYSTAALFQAGQTPVIGRFAIGGSNPQAADDSVPIRSLALQFNLANGEQWRTAMNSNAVFPVASPQSFYEQLQASQPDPKTGKPDPARLKDFFDSHPETAAFRAWLKGFTPSSSWANTHYYGLNAFVLVQEQGQRQAVRWSLVPEQPYEPLAAVQRDNPNTLSHDLEQRLQQGPLRWQLRLTLAQLEDPTHDATQAWPADRPQITAGLVVLEHSQPQATGPCRDINYDPLVLPKGIEGSDDPLLSARSAVYATALYRRLQENHSTTGALQHD</sequence>
<organism evidence="11 12">
    <name type="scientific">Azomonas agilis</name>
    <dbReference type="NCBI Taxonomy" id="116849"/>
    <lineage>
        <taxon>Bacteria</taxon>
        <taxon>Pseudomonadati</taxon>
        <taxon>Pseudomonadota</taxon>
        <taxon>Gammaproteobacteria</taxon>
        <taxon>Pseudomonadales</taxon>
        <taxon>Pseudomonadaceae</taxon>
        <taxon>Azomonas</taxon>
    </lineage>
</organism>
<dbReference type="SMART" id="SM01060">
    <property type="entry name" value="Catalase"/>
    <property type="match status" value="1"/>
</dbReference>
<feature type="binding site" description="axial binding residue" evidence="9">
    <location>
        <position position="331"/>
    </location>
    <ligand>
        <name>heme</name>
        <dbReference type="ChEBI" id="CHEBI:30413"/>
    </ligand>
    <ligandPart>
        <name>Fe</name>
        <dbReference type="ChEBI" id="CHEBI:18248"/>
    </ligandPart>
</feature>
<dbReference type="EMBL" id="VLKG01000012">
    <property type="protein sequence ID" value="TWH64155.1"/>
    <property type="molecule type" value="Genomic_DNA"/>
</dbReference>
<dbReference type="InterPro" id="IPR011614">
    <property type="entry name" value="Catalase_core"/>
</dbReference>
<dbReference type="GO" id="GO:0046872">
    <property type="term" value="F:metal ion binding"/>
    <property type="evidence" value="ECO:0007669"/>
    <property type="project" value="UniProtKB-KW"/>
</dbReference>
<dbReference type="Gene3D" id="1.20.1280.120">
    <property type="match status" value="1"/>
</dbReference>
<dbReference type="OrthoDB" id="255727at2"/>
<keyword evidence="12" id="KW-1185">Reference proteome</keyword>
<dbReference type="GO" id="GO:0042744">
    <property type="term" value="P:hydrogen peroxide catabolic process"/>
    <property type="evidence" value="ECO:0007669"/>
    <property type="project" value="TreeGrafter"/>
</dbReference>
<accession>A0A562I0J3</accession>
<comment type="cofactor">
    <cofactor evidence="7">
        <name>heme</name>
        <dbReference type="ChEBI" id="CHEBI:30413"/>
    </cofactor>
</comment>
<dbReference type="PROSITE" id="PS51402">
    <property type="entry name" value="CATALASE_3"/>
    <property type="match status" value="1"/>
</dbReference>
<evidence type="ECO:0000256" key="8">
    <source>
        <dbReference type="PIRSR" id="PIRSR000296-1"/>
    </source>
</evidence>
<dbReference type="EC" id="1.11.1.-" evidence="7"/>
<dbReference type="Gene3D" id="2.40.180.10">
    <property type="entry name" value="Catalase core domain"/>
    <property type="match status" value="1"/>
</dbReference>
<dbReference type="GO" id="GO:0020037">
    <property type="term" value="F:heme binding"/>
    <property type="evidence" value="ECO:0007669"/>
    <property type="project" value="InterPro"/>
</dbReference>
<reference evidence="11 12" key="1">
    <citation type="submission" date="2019-07" db="EMBL/GenBank/DDBJ databases">
        <title>Genomic Encyclopedia of Type Strains, Phase I: the one thousand microbial genomes (KMG-I) project.</title>
        <authorList>
            <person name="Kyrpides N."/>
        </authorList>
    </citation>
    <scope>NUCLEOTIDE SEQUENCE [LARGE SCALE GENOMIC DNA]</scope>
    <source>
        <strain evidence="11 12">DSM 375</strain>
    </source>
</reference>
<gene>
    <name evidence="11" type="ORF">LX59_02706</name>
</gene>
<feature type="active site" evidence="8">
    <location>
        <position position="63"/>
    </location>
</feature>
<evidence type="ECO:0000256" key="5">
    <source>
        <dbReference type="ARBA" id="ARBA00023002"/>
    </source>
</evidence>
<dbReference type="GO" id="GO:0004096">
    <property type="term" value="F:catalase activity"/>
    <property type="evidence" value="ECO:0007669"/>
    <property type="project" value="InterPro"/>
</dbReference>
<dbReference type="AlphaFoldDB" id="A0A562I0J3"/>
<evidence type="ECO:0000313" key="12">
    <source>
        <dbReference type="Proteomes" id="UP000319627"/>
    </source>
</evidence>